<dbReference type="AlphaFoldDB" id="A0A8J3S6P8"/>
<organism evidence="7 8">
    <name type="scientific">Planobispora rosea</name>
    <dbReference type="NCBI Taxonomy" id="35762"/>
    <lineage>
        <taxon>Bacteria</taxon>
        <taxon>Bacillati</taxon>
        <taxon>Actinomycetota</taxon>
        <taxon>Actinomycetes</taxon>
        <taxon>Streptosporangiales</taxon>
        <taxon>Streptosporangiaceae</taxon>
        <taxon>Planobispora</taxon>
    </lineage>
</organism>
<comment type="caution">
    <text evidence="7">The sequence shown here is derived from an EMBL/GenBank/DDBJ whole genome shotgun (WGS) entry which is preliminary data.</text>
</comment>
<keyword evidence="5" id="KW-0717">Septation</keyword>
<proteinExistence type="inferred from homology"/>
<evidence type="ECO:0000256" key="3">
    <source>
        <dbReference type="ARBA" id="ARBA00022618"/>
    </source>
</evidence>
<keyword evidence="3" id="KW-0132">Cell division</keyword>
<dbReference type="GO" id="GO:0030428">
    <property type="term" value="C:cell septum"/>
    <property type="evidence" value="ECO:0007669"/>
    <property type="project" value="UniProtKB-SubCell"/>
</dbReference>
<evidence type="ECO:0000256" key="6">
    <source>
        <dbReference type="ARBA" id="ARBA00023306"/>
    </source>
</evidence>
<evidence type="ECO:0000256" key="2">
    <source>
        <dbReference type="ARBA" id="ARBA00009323"/>
    </source>
</evidence>
<reference evidence="7" key="1">
    <citation type="submission" date="2021-01" db="EMBL/GenBank/DDBJ databases">
        <title>Whole genome shotgun sequence of Planobispora rosea NBRC 15558.</title>
        <authorList>
            <person name="Komaki H."/>
            <person name="Tamura T."/>
        </authorList>
    </citation>
    <scope>NUCLEOTIDE SEQUENCE</scope>
    <source>
        <strain evidence="7">NBRC 15558</strain>
    </source>
</reference>
<keyword evidence="8" id="KW-1185">Reference proteome</keyword>
<keyword evidence="6" id="KW-0131">Cell cycle</keyword>
<dbReference type="Gene3D" id="2.30.31.20">
    <property type="entry name" value="Sporulation-specific cell division protein SsgB"/>
    <property type="match status" value="1"/>
</dbReference>
<dbReference type="InterPro" id="IPR038658">
    <property type="entry name" value="SsgB_sf"/>
</dbReference>
<comment type="subcellular location">
    <subcellularLocation>
        <location evidence="1">Cell septum</location>
    </subcellularLocation>
</comment>
<gene>
    <name evidence="7" type="ORF">Pro02_62320</name>
</gene>
<dbReference type="Proteomes" id="UP000655044">
    <property type="component" value="Unassembled WGS sequence"/>
</dbReference>
<accession>A0A8J3S6P8</accession>
<dbReference type="RefSeq" id="WP_189243611.1">
    <property type="nucleotide sequence ID" value="NZ_BMQP01000045.1"/>
</dbReference>
<dbReference type="Pfam" id="PF04686">
    <property type="entry name" value="SsgA"/>
    <property type="match status" value="1"/>
</dbReference>
<sequence length="139" mass="15809">MRTREITRGITLWPTDEPNFPLAAVISYRLDDPYAVRLAFVRGRTETVVYGFARALLAVGMNDPAGECDVLVAPHEEVDDYLVLTVRPEHGYPFAVYAQREHLQDFLDESFGLVPWGREHEHLGDLDDEISAFFREVAS</sequence>
<protein>
    <recommendedName>
        <fullName evidence="9">SsgA family sporulation/cell division regulator</fullName>
    </recommendedName>
</protein>
<evidence type="ECO:0000256" key="4">
    <source>
        <dbReference type="ARBA" id="ARBA00022969"/>
    </source>
</evidence>
<evidence type="ECO:0000313" key="8">
    <source>
        <dbReference type="Proteomes" id="UP000655044"/>
    </source>
</evidence>
<comment type="similarity">
    <text evidence="2">Belongs to the SsgA family.</text>
</comment>
<dbReference type="GO" id="GO:0000917">
    <property type="term" value="P:division septum assembly"/>
    <property type="evidence" value="ECO:0007669"/>
    <property type="project" value="UniProtKB-KW"/>
</dbReference>
<keyword evidence="4" id="KW-0749">Sporulation</keyword>
<evidence type="ECO:0000256" key="5">
    <source>
        <dbReference type="ARBA" id="ARBA00023210"/>
    </source>
</evidence>
<dbReference type="GO" id="GO:0030435">
    <property type="term" value="P:sporulation resulting in formation of a cellular spore"/>
    <property type="evidence" value="ECO:0007669"/>
    <property type="project" value="UniProtKB-KW"/>
</dbReference>
<dbReference type="InterPro" id="IPR006776">
    <property type="entry name" value="SsgB"/>
</dbReference>
<name>A0A8J3S6P8_PLARO</name>
<evidence type="ECO:0008006" key="9">
    <source>
        <dbReference type="Google" id="ProtNLM"/>
    </source>
</evidence>
<evidence type="ECO:0000313" key="7">
    <source>
        <dbReference type="EMBL" id="GIH87824.1"/>
    </source>
</evidence>
<evidence type="ECO:0000256" key="1">
    <source>
        <dbReference type="ARBA" id="ARBA00004431"/>
    </source>
</evidence>
<dbReference type="EMBL" id="BOOI01000068">
    <property type="protein sequence ID" value="GIH87824.1"/>
    <property type="molecule type" value="Genomic_DNA"/>
</dbReference>